<sequence length="289" mass="31355">MMQGLRFFLPAMLLCSASVRAVEVAPGDYSQFPDGTTVGLLYYQHASTGSAWAEGKKVGTDYRINSDIGMLRLLHTVQISDTATLDPQFLLPFGHLASGGNADALGSASGTGDLILTVPLKIRLNASGDLFGFAPYLSLPTGSYDHNQALNLGENRWKVDLQAAWVKSLSEKWALEMVGDAIWYGDNNDYGPGSGRLQQDNAWTAQLMGRYMPDPTLSLGAGVGQSWGGSSTLDGNRQSGDVRTSNVRLTATKFVTPRDQVQIQLGRDLRVENGAAEDFRLNLRYARVF</sequence>
<protein>
    <submittedName>
        <fullName evidence="2">Transporter</fullName>
    </submittedName>
</protein>
<reference evidence="2 3" key="1">
    <citation type="submission" date="2024-07" db="EMBL/GenBank/DDBJ databases">
        <authorList>
            <person name="Dulla G.F.J."/>
            <person name="Delorm J.G."/>
        </authorList>
    </citation>
    <scope>NUCLEOTIDE SEQUENCE [LARGE SCALE GENOMIC DNA]</scope>
    <source>
        <strain evidence="2 3">JGD 233</strain>
    </source>
</reference>
<dbReference type="RefSeq" id="WP_367167282.1">
    <property type="nucleotide sequence ID" value="NZ_JBFKZN010000004.1"/>
</dbReference>
<evidence type="ECO:0000313" key="3">
    <source>
        <dbReference type="Proteomes" id="UP001554567"/>
    </source>
</evidence>
<dbReference type="EMBL" id="JBFKZN010000004">
    <property type="protein sequence ID" value="MEW5289353.1"/>
    <property type="molecule type" value="Genomic_DNA"/>
</dbReference>
<feature type="chain" id="PRO_5046278480" evidence="1">
    <location>
        <begin position="22"/>
        <end position="289"/>
    </location>
</feature>
<gene>
    <name evidence="2" type="ORF">ABW286_09185</name>
</gene>
<dbReference type="Pfam" id="PF13557">
    <property type="entry name" value="Phenol_MetA_deg"/>
    <property type="match status" value="1"/>
</dbReference>
<proteinExistence type="predicted"/>
<evidence type="ECO:0000256" key="1">
    <source>
        <dbReference type="SAM" id="SignalP"/>
    </source>
</evidence>
<comment type="caution">
    <text evidence="2">The sequence shown here is derived from an EMBL/GenBank/DDBJ whole genome shotgun (WGS) entry which is preliminary data.</text>
</comment>
<organism evidence="2 3">
    <name type="scientific">Erwinia papayae</name>
    <dbReference type="NCBI Taxonomy" id="206499"/>
    <lineage>
        <taxon>Bacteria</taxon>
        <taxon>Pseudomonadati</taxon>
        <taxon>Pseudomonadota</taxon>
        <taxon>Gammaproteobacteria</taxon>
        <taxon>Enterobacterales</taxon>
        <taxon>Erwiniaceae</taxon>
        <taxon>Erwinia</taxon>
    </lineage>
</organism>
<accession>A0ABV3N0Q7</accession>
<evidence type="ECO:0000313" key="2">
    <source>
        <dbReference type="EMBL" id="MEW5289353.1"/>
    </source>
</evidence>
<feature type="signal peptide" evidence="1">
    <location>
        <begin position="1"/>
        <end position="21"/>
    </location>
</feature>
<dbReference type="InterPro" id="IPR025737">
    <property type="entry name" value="FApF"/>
</dbReference>
<keyword evidence="1" id="KW-0732">Signal</keyword>
<keyword evidence="3" id="KW-1185">Reference proteome</keyword>
<dbReference type="Proteomes" id="UP001554567">
    <property type="component" value="Unassembled WGS sequence"/>
</dbReference>
<name>A0ABV3N0Q7_9GAMM</name>